<dbReference type="AlphaFoldDB" id="A0A242CFP8"/>
<evidence type="ECO:0000256" key="3">
    <source>
        <dbReference type="ARBA" id="ARBA00023163"/>
    </source>
</evidence>
<dbReference type="InterPro" id="IPR036388">
    <property type="entry name" value="WH-like_DNA-bd_sf"/>
</dbReference>
<reference evidence="6 8" key="2">
    <citation type="submission" date="2018-07" db="EMBL/GenBank/DDBJ databases">
        <title>The Genome Sequence of Enterococcus sp. DIV0659b.</title>
        <authorList>
            <consortium name="The Broad Institute Genomics Platform"/>
            <consortium name="The Broad Institute Genomic Center for Infectious Diseases"/>
            <person name="Earl A."/>
            <person name="Manson A."/>
            <person name="Schwartman J."/>
            <person name="Gilmore M."/>
            <person name="Abouelleil A."/>
            <person name="Cao P."/>
            <person name="Chapman S."/>
            <person name="Cusick C."/>
            <person name="Shea T."/>
            <person name="Young S."/>
            <person name="Neafsey D."/>
            <person name="Nusbaum C."/>
            <person name="Birren B."/>
        </authorList>
    </citation>
    <scope>NUCLEOTIDE SEQUENCE [LARGE SCALE GENOMIC DNA]</scope>
    <source>
        <strain evidence="6 8">4G2_DIV0659</strain>
    </source>
</reference>
<dbReference type="EMBL" id="NGLE02000001">
    <property type="protein sequence ID" value="MEI5994475.1"/>
    <property type="molecule type" value="Genomic_DNA"/>
</dbReference>
<keyword evidence="8" id="KW-1185">Reference proteome</keyword>
<dbReference type="Gene3D" id="1.10.10.10">
    <property type="entry name" value="Winged helix-like DNA-binding domain superfamily/Winged helix DNA-binding domain"/>
    <property type="match status" value="1"/>
</dbReference>
<evidence type="ECO:0000259" key="5">
    <source>
        <dbReference type="PROSITE" id="PS51755"/>
    </source>
</evidence>
<gene>
    <name evidence="7" type="ORF">A5880_001938</name>
    <name evidence="6" type="ORF">A5880_002033</name>
</gene>
<sequence length="223" mass="25676">MIKIGVVILSGEMDLKNLELSSIDEMEFIEMDSNELQMFHALDGVIIIDEYQKSISKSCGLITQLRNDPKLLIWMYGKEISEVNRLIYLQLGVDGNITGTEKQELFLIVRNTVNRMKQSKKEKKELPLFKLHPQNQSVFTAEGKEISLTNLEFKALAHLCQQPGQALSYSELSQGIWGEHVEQYRPRLANVIFHIREKLEQEPNNFHVIKTVRSIGYMFVPPV</sequence>
<dbReference type="GO" id="GO:0000160">
    <property type="term" value="P:phosphorelay signal transduction system"/>
    <property type="evidence" value="ECO:0007669"/>
    <property type="project" value="InterPro"/>
</dbReference>
<evidence type="ECO:0000256" key="4">
    <source>
        <dbReference type="PROSITE-ProRule" id="PRU01091"/>
    </source>
</evidence>
<evidence type="ECO:0000256" key="1">
    <source>
        <dbReference type="ARBA" id="ARBA00023015"/>
    </source>
</evidence>
<dbReference type="SMART" id="SM00862">
    <property type="entry name" value="Trans_reg_C"/>
    <property type="match status" value="1"/>
</dbReference>
<dbReference type="InterPro" id="IPR001867">
    <property type="entry name" value="OmpR/PhoB-type_DNA-bd"/>
</dbReference>
<dbReference type="Proteomes" id="UP000195139">
    <property type="component" value="Unassembled WGS sequence"/>
</dbReference>
<evidence type="ECO:0000313" key="7">
    <source>
        <dbReference type="EMBL" id="OTO08938.1"/>
    </source>
</evidence>
<feature type="domain" description="OmpR/PhoB-type" evidence="5">
    <location>
        <begin position="121"/>
        <end position="221"/>
    </location>
</feature>
<dbReference type="GO" id="GO:0003677">
    <property type="term" value="F:DNA binding"/>
    <property type="evidence" value="ECO:0007669"/>
    <property type="project" value="UniProtKB-UniRule"/>
</dbReference>
<dbReference type="EMBL" id="NGLE01000002">
    <property type="protein sequence ID" value="OTO08938.1"/>
    <property type="molecule type" value="Genomic_DNA"/>
</dbReference>
<comment type="caution">
    <text evidence="7">The sequence shown here is derived from an EMBL/GenBank/DDBJ whole genome shotgun (WGS) entry which is preliminary data.</text>
</comment>
<name>A0A242CFP8_9ENTE</name>
<dbReference type="Pfam" id="PF00486">
    <property type="entry name" value="Trans_reg_C"/>
    <property type="match status" value="1"/>
</dbReference>
<feature type="DNA-binding region" description="OmpR/PhoB-type" evidence="4">
    <location>
        <begin position="121"/>
        <end position="221"/>
    </location>
</feature>
<dbReference type="OrthoDB" id="2181430at2"/>
<reference evidence="7" key="1">
    <citation type="submission" date="2017-05" db="EMBL/GenBank/DDBJ databases">
        <title>The Genome Sequence of Enterococcus sp. 4G2_DIV0659.</title>
        <authorList>
            <consortium name="The Broad Institute Genomics Platform"/>
            <consortium name="The Broad Institute Genomic Center for Infectious Diseases"/>
            <person name="Earl A."/>
            <person name="Manson A."/>
            <person name="Schwartman J."/>
            <person name="Gilmore M."/>
            <person name="Abouelleil A."/>
            <person name="Cao P."/>
            <person name="Chapman S."/>
            <person name="Cusick C."/>
            <person name="Shea T."/>
            <person name="Young S."/>
            <person name="Neafsey D."/>
            <person name="Nusbaum C."/>
            <person name="Birren B."/>
        </authorList>
    </citation>
    <scope>NUCLEOTIDE SEQUENCE [LARGE SCALE GENOMIC DNA]</scope>
    <source>
        <strain evidence="7">4G2_DIV0659</strain>
    </source>
</reference>
<dbReference type="RefSeq" id="WP_086330824.1">
    <property type="nucleotide sequence ID" value="NZ_NGLE02000001.1"/>
</dbReference>
<evidence type="ECO:0000313" key="8">
    <source>
        <dbReference type="Proteomes" id="UP000195139"/>
    </source>
</evidence>
<proteinExistence type="predicted"/>
<evidence type="ECO:0000313" key="6">
    <source>
        <dbReference type="EMBL" id="MEI5994475.1"/>
    </source>
</evidence>
<accession>A0A242CFP8</accession>
<protein>
    <recommendedName>
        <fullName evidence="5">OmpR/PhoB-type domain-containing protein</fullName>
    </recommendedName>
</protein>
<keyword evidence="2 4" id="KW-0238">DNA-binding</keyword>
<dbReference type="PROSITE" id="PS51755">
    <property type="entry name" value="OMPR_PHOB"/>
    <property type="match status" value="1"/>
</dbReference>
<keyword evidence="1" id="KW-0805">Transcription regulation</keyword>
<dbReference type="SUPFAM" id="SSF46894">
    <property type="entry name" value="C-terminal effector domain of the bipartite response regulators"/>
    <property type="match status" value="1"/>
</dbReference>
<dbReference type="CDD" id="cd00383">
    <property type="entry name" value="trans_reg_C"/>
    <property type="match status" value="1"/>
</dbReference>
<keyword evidence="3" id="KW-0804">Transcription</keyword>
<dbReference type="GO" id="GO:0006355">
    <property type="term" value="P:regulation of DNA-templated transcription"/>
    <property type="evidence" value="ECO:0007669"/>
    <property type="project" value="InterPro"/>
</dbReference>
<evidence type="ECO:0000256" key="2">
    <source>
        <dbReference type="ARBA" id="ARBA00023125"/>
    </source>
</evidence>
<dbReference type="STRING" id="1834181.A5880_001938"/>
<organism evidence="7">
    <name type="scientific">Candidatus Enterococcus mansonii</name>
    <dbReference type="NCBI Taxonomy" id="1834181"/>
    <lineage>
        <taxon>Bacteria</taxon>
        <taxon>Bacillati</taxon>
        <taxon>Bacillota</taxon>
        <taxon>Bacilli</taxon>
        <taxon>Lactobacillales</taxon>
        <taxon>Enterococcaceae</taxon>
        <taxon>Enterococcus</taxon>
    </lineage>
</organism>
<dbReference type="InterPro" id="IPR016032">
    <property type="entry name" value="Sig_transdc_resp-reg_C-effctor"/>
</dbReference>